<gene>
    <name evidence="2" type="ORF">A2936_01215</name>
</gene>
<dbReference type="AlphaFoldDB" id="A0A1F7UV73"/>
<keyword evidence="1" id="KW-1133">Transmembrane helix</keyword>
<evidence type="ECO:0000256" key="1">
    <source>
        <dbReference type="SAM" id="Phobius"/>
    </source>
</evidence>
<protein>
    <submittedName>
        <fullName evidence="2">Uncharacterized protein</fullName>
    </submittedName>
</protein>
<dbReference type="Proteomes" id="UP000176846">
    <property type="component" value="Unassembled WGS sequence"/>
</dbReference>
<evidence type="ECO:0000313" key="2">
    <source>
        <dbReference type="EMBL" id="OGL82165.1"/>
    </source>
</evidence>
<feature type="transmembrane region" description="Helical" evidence="1">
    <location>
        <begin position="40"/>
        <end position="64"/>
    </location>
</feature>
<keyword evidence="1" id="KW-0472">Membrane</keyword>
<name>A0A1F7UV73_9BACT</name>
<reference evidence="2 3" key="1">
    <citation type="journal article" date="2016" name="Nat. Commun.">
        <title>Thousands of microbial genomes shed light on interconnected biogeochemical processes in an aquifer system.</title>
        <authorList>
            <person name="Anantharaman K."/>
            <person name="Brown C.T."/>
            <person name="Hug L.A."/>
            <person name="Sharon I."/>
            <person name="Castelle C.J."/>
            <person name="Probst A.J."/>
            <person name="Thomas B.C."/>
            <person name="Singh A."/>
            <person name="Wilkins M.J."/>
            <person name="Karaoz U."/>
            <person name="Brodie E.L."/>
            <person name="Williams K.H."/>
            <person name="Hubbard S.S."/>
            <person name="Banfield J.F."/>
        </authorList>
    </citation>
    <scope>NUCLEOTIDE SEQUENCE [LARGE SCALE GENOMIC DNA]</scope>
</reference>
<sequence length="356" mass="38286">METQHENIETTESLEASNIKPRRKWNWNRWNWKKYRPLDVIGVIGLAVLVINLLGLFFSVDITVGRKPLLNRMLGAKSSGNAVNGLSGADATKQHSANVDVASSDLERVVLPSAGVDLPVVWGDLGVKMTAAGVVDGQKFESLYAERGGLDVETGRLLADSSNGRLKITAQNSGVLLNLLWAFGLGNKNEILDKGPMQDAAYGGAGGFASTGGWTLAKGDAMNHYSKHAFVTLTVEQQKLVEKVSQGIYRPCCGNSTYFPDCNHGMAMLGLLEIMASQGVSEEDMYRAALAVNAYWFPDTYLTIAKFLQTNGTTWEQADPREILGVNLSSASGYKQVLNQVTPPERQGGGGGGCGV</sequence>
<proteinExistence type="predicted"/>
<comment type="caution">
    <text evidence="2">The sequence shown here is derived from an EMBL/GenBank/DDBJ whole genome shotgun (WGS) entry which is preliminary data.</text>
</comment>
<keyword evidence="1" id="KW-0812">Transmembrane</keyword>
<dbReference type="EMBL" id="MGEK01000023">
    <property type="protein sequence ID" value="OGL82165.1"/>
    <property type="molecule type" value="Genomic_DNA"/>
</dbReference>
<organism evidence="2 3">
    <name type="scientific">Candidatus Uhrbacteria bacterium RIFCSPLOWO2_01_FULL_47_25</name>
    <dbReference type="NCBI Taxonomy" id="1802402"/>
    <lineage>
        <taxon>Bacteria</taxon>
        <taxon>Candidatus Uhriibacteriota</taxon>
    </lineage>
</organism>
<accession>A0A1F7UV73</accession>
<evidence type="ECO:0000313" key="3">
    <source>
        <dbReference type="Proteomes" id="UP000176846"/>
    </source>
</evidence>